<dbReference type="Proteomes" id="UP000420562">
    <property type="component" value="Unassembled WGS sequence"/>
</dbReference>
<evidence type="ECO:0000256" key="1">
    <source>
        <dbReference type="SAM" id="Phobius"/>
    </source>
</evidence>
<comment type="caution">
    <text evidence="2">The sequence shown here is derived from an EMBL/GenBank/DDBJ whole genome shotgun (WGS) entry which is preliminary data.</text>
</comment>
<evidence type="ECO:0000313" key="3">
    <source>
        <dbReference type="Proteomes" id="UP000420562"/>
    </source>
</evidence>
<feature type="transmembrane region" description="Helical" evidence="1">
    <location>
        <begin position="80"/>
        <end position="101"/>
    </location>
</feature>
<name>A0A7J4ZTT1_9BACT</name>
<dbReference type="AlphaFoldDB" id="A0A7J4ZTT1"/>
<sequence length="121" mass="13874">MKRLRLEQRTSPLLPRRDFLVRLGWYWLFGCLFLAFSLGIGTIGYHITAHLNWVDAFLNASMILTGMGPVDKLESAGAKLFASFYAIFSGVSFLTFCGVLFTPIYHRFIHRFHLDLGDRNL</sequence>
<organism evidence="2 3">
    <name type="scientific">Oryzomonas japonica</name>
    <dbReference type="NCBI Taxonomy" id="2603858"/>
    <lineage>
        <taxon>Bacteria</taxon>
        <taxon>Pseudomonadati</taxon>
        <taxon>Thermodesulfobacteriota</taxon>
        <taxon>Desulfuromonadia</taxon>
        <taxon>Geobacterales</taxon>
        <taxon>Geobacteraceae</taxon>
        <taxon>Oryzomonas</taxon>
    </lineage>
</organism>
<accession>A0A7J4ZTT1</accession>
<keyword evidence="1" id="KW-0472">Membrane</keyword>
<keyword evidence="1" id="KW-1133">Transmembrane helix</keyword>
<dbReference type="RefSeq" id="WP_151127495.1">
    <property type="nucleotide sequence ID" value="NZ_VZQZ01000002.1"/>
</dbReference>
<keyword evidence="3" id="KW-1185">Reference proteome</keyword>
<evidence type="ECO:0008006" key="4">
    <source>
        <dbReference type="Google" id="ProtNLM"/>
    </source>
</evidence>
<evidence type="ECO:0000313" key="2">
    <source>
        <dbReference type="EMBL" id="KAB0666756.1"/>
    </source>
</evidence>
<proteinExistence type="predicted"/>
<dbReference type="EMBL" id="VZQZ01000002">
    <property type="protein sequence ID" value="KAB0666756.1"/>
    <property type="molecule type" value="Genomic_DNA"/>
</dbReference>
<keyword evidence="1" id="KW-0812">Transmembrane</keyword>
<feature type="transmembrane region" description="Helical" evidence="1">
    <location>
        <begin position="25"/>
        <end position="47"/>
    </location>
</feature>
<reference evidence="2 3" key="1">
    <citation type="submission" date="2019-09" db="EMBL/GenBank/DDBJ databases">
        <title>Geobacter sp. Red96, a novel strain isolated from paddy soil.</title>
        <authorList>
            <person name="Xu Z."/>
            <person name="Masuda Y."/>
            <person name="Itoh H."/>
            <person name="Senoo K."/>
        </authorList>
    </citation>
    <scope>NUCLEOTIDE SEQUENCE [LARGE SCALE GENOMIC DNA]</scope>
    <source>
        <strain evidence="2 3">Red96</strain>
    </source>
</reference>
<gene>
    <name evidence="2" type="ORF">F6V25_04880</name>
</gene>
<protein>
    <recommendedName>
        <fullName evidence="4">Potassium channel domain-containing protein</fullName>
    </recommendedName>
</protein>